<keyword evidence="4 9" id="KW-1133">Transmembrane helix</keyword>
<dbReference type="KEGG" id="lgi:LOTGIDRAFT_174290"/>
<comment type="subcellular location">
    <subcellularLocation>
        <location evidence="1">Membrane</location>
        <topology evidence="1">Multi-pass membrane protein</topology>
    </subcellularLocation>
</comment>
<organism evidence="10 11">
    <name type="scientific">Lottia gigantea</name>
    <name type="common">Giant owl limpet</name>
    <dbReference type="NCBI Taxonomy" id="225164"/>
    <lineage>
        <taxon>Eukaryota</taxon>
        <taxon>Metazoa</taxon>
        <taxon>Spiralia</taxon>
        <taxon>Lophotrochozoa</taxon>
        <taxon>Mollusca</taxon>
        <taxon>Gastropoda</taxon>
        <taxon>Patellogastropoda</taxon>
        <taxon>Lottioidea</taxon>
        <taxon>Lottiidae</taxon>
        <taxon>Lottia</taxon>
    </lineage>
</organism>
<dbReference type="GO" id="GO:0016780">
    <property type="term" value="F:phosphotransferase activity, for other substituted phosphate groups"/>
    <property type="evidence" value="ECO:0007669"/>
    <property type="project" value="InterPro"/>
</dbReference>
<keyword evidence="6 9" id="KW-0472">Membrane</keyword>
<keyword evidence="5" id="KW-0443">Lipid metabolism</keyword>
<dbReference type="PANTHER" id="PTHR15362:SF13">
    <property type="entry name" value="SI:CH1073-145M9.1"/>
    <property type="match status" value="1"/>
</dbReference>
<reference evidence="10 11" key="1">
    <citation type="journal article" date="2013" name="Nature">
        <title>Insights into bilaterian evolution from three spiralian genomes.</title>
        <authorList>
            <person name="Simakov O."/>
            <person name="Marletaz F."/>
            <person name="Cho S.J."/>
            <person name="Edsinger-Gonzales E."/>
            <person name="Havlak P."/>
            <person name="Hellsten U."/>
            <person name="Kuo D.H."/>
            <person name="Larsson T."/>
            <person name="Lv J."/>
            <person name="Arendt D."/>
            <person name="Savage R."/>
            <person name="Osoegawa K."/>
            <person name="de Jong P."/>
            <person name="Grimwood J."/>
            <person name="Chapman J.A."/>
            <person name="Shapiro H."/>
            <person name="Aerts A."/>
            <person name="Otillar R.P."/>
            <person name="Terry A.Y."/>
            <person name="Boore J.L."/>
            <person name="Grigoriev I.V."/>
            <person name="Lindberg D.R."/>
            <person name="Seaver E.C."/>
            <person name="Weisblat D.A."/>
            <person name="Putnam N.H."/>
            <person name="Rokhsar D.S."/>
        </authorList>
    </citation>
    <scope>NUCLEOTIDE SEQUENCE [LARGE SCALE GENOMIC DNA]</scope>
</reference>
<dbReference type="PANTHER" id="PTHR15362">
    <property type="entry name" value="PHOSPHATIDYLINOSITOL SYNTHASE"/>
    <property type="match status" value="1"/>
</dbReference>
<dbReference type="OrthoDB" id="10251079at2759"/>
<dbReference type="OMA" id="KGICFAT"/>
<evidence type="ECO:0000256" key="9">
    <source>
        <dbReference type="SAM" id="Phobius"/>
    </source>
</evidence>
<evidence type="ECO:0000313" key="10">
    <source>
        <dbReference type="EMBL" id="ESO98159.1"/>
    </source>
</evidence>
<evidence type="ECO:0008006" key="12">
    <source>
        <dbReference type="Google" id="ProtNLM"/>
    </source>
</evidence>
<dbReference type="Proteomes" id="UP000030746">
    <property type="component" value="Unassembled WGS sequence"/>
</dbReference>
<evidence type="ECO:0000256" key="2">
    <source>
        <dbReference type="ARBA" id="ARBA00022679"/>
    </source>
</evidence>
<evidence type="ECO:0000256" key="8">
    <source>
        <dbReference type="RuleBase" id="RU003750"/>
    </source>
</evidence>
<evidence type="ECO:0000256" key="1">
    <source>
        <dbReference type="ARBA" id="ARBA00004141"/>
    </source>
</evidence>
<feature type="transmembrane region" description="Helical" evidence="9">
    <location>
        <begin position="188"/>
        <end position="208"/>
    </location>
</feature>
<sequence>MLGYVRILLVLFAFLFLSNTPVYFIVFYIISASLDCIDGYTARKFHQTSKFGAWFDVIIDLFSRGLLWCSLSHVRYVRILLVLFAFLFLSNTPVYFIVFYIISASLDCIDGYTARKFHQTSKFGAWFDVIIDLFSRGLLWCYLSHWGYLIIMVEWMTFVSTHSNRGPNWKETTKDFPFIVQKVMSNGFHSPLGSITIAGLHVLPIWLYGLQENLLYFIPIYLQYFILLILIIGRLLCLRVELFYNEKYIKYLLDEERPETNGNYKSRND</sequence>
<dbReference type="CTD" id="20242687"/>
<keyword evidence="7" id="KW-1208">Phospholipid metabolism</keyword>
<evidence type="ECO:0000256" key="3">
    <source>
        <dbReference type="ARBA" id="ARBA00022692"/>
    </source>
</evidence>
<dbReference type="GeneID" id="20242687"/>
<evidence type="ECO:0000256" key="4">
    <source>
        <dbReference type="ARBA" id="ARBA00022989"/>
    </source>
</evidence>
<feature type="transmembrane region" description="Helical" evidence="9">
    <location>
        <begin position="214"/>
        <end position="237"/>
    </location>
</feature>
<dbReference type="InterPro" id="IPR043130">
    <property type="entry name" value="CDP-OH_PTrfase_TM_dom"/>
</dbReference>
<evidence type="ECO:0000313" key="11">
    <source>
        <dbReference type="Proteomes" id="UP000030746"/>
    </source>
</evidence>
<dbReference type="PROSITE" id="PS00379">
    <property type="entry name" value="CDP_ALCOHOL_P_TRANSF"/>
    <property type="match status" value="2"/>
</dbReference>
<dbReference type="EMBL" id="KB201263">
    <property type="protein sequence ID" value="ESO98159.1"/>
    <property type="molecule type" value="Genomic_DNA"/>
</dbReference>
<dbReference type="HOGENOM" id="CLU_1035424_0_0_1"/>
<keyword evidence="3 9" id="KW-0812">Transmembrane</keyword>
<keyword evidence="2 8" id="KW-0808">Transferase</keyword>
<gene>
    <name evidence="10" type="ORF">LOTGIDRAFT_174290</name>
</gene>
<evidence type="ECO:0000256" key="7">
    <source>
        <dbReference type="ARBA" id="ARBA00023264"/>
    </source>
</evidence>
<dbReference type="STRING" id="225164.V4C8T2"/>
<name>V4C8T2_LOTGI</name>
<dbReference type="GO" id="GO:0008654">
    <property type="term" value="P:phospholipid biosynthetic process"/>
    <property type="evidence" value="ECO:0007669"/>
    <property type="project" value="InterPro"/>
</dbReference>
<dbReference type="AlphaFoldDB" id="V4C8T2"/>
<dbReference type="RefSeq" id="XP_009051141.1">
    <property type="nucleotide sequence ID" value="XM_009052893.1"/>
</dbReference>
<dbReference type="InterPro" id="IPR048254">
    <property type="entry name" value="CDP_ALCOHOL_P_TRANSF_CS"/>
</dbReference>
<dbReference type="GO" id="GO:0016020">
    <property type="term" value="C:membrane"/>
    <property type="evidence" value="ECO:0007669"/>
    <property type="project" value="UniProtKB-SubCell"/>
</dbReference>
<feature type="transmembrane region" description="Helical" evidence="9">
    <location>
        <begin position="7"/>
        <end position="31"/>
    </location>
</feature>
<comment type="similarity">
    <text evidence="8">Belongs to the CDP-alcohol phosphatidyltransferase class-I family.</text>
</comment>
<feature type="transmembrane region" description="Helical" evidence="9">
    <location>
        <begin position="79"/>
        <end position="103"/>
    </location>
</feature>
<accession>V4C8T2</accession>
<dbReference type="InterPro" id="IPR000462">
    <property type="entry name" value="CDP-OH_P_trans"/>
</dbReference>
<dbReference type="Gene3D" id="1.20.120.1760">
    <property type="match status" value="2"/>
</dbReference>
<evidence type="ECO:0000256" key="5">
    <source>
        <dbReference type="ARBA" id="ARBA00023098"/>
    </source>
</evidence>
<proteinExistence type="inferred from homology"/>
<feature type="transmembrane region" description="Helical" evidence="9">
    <location>
        <begin position="51"/>
        <end position="67"/>
    </location>
</feature>
<protein>
    <recommendedName>
        <fullName evidence="12">CDP-alcohol phosphatidyltransferase</fullName>
    </recommendedName>
</protein>
<keyword evidence="11" id="KW-1185">Reference proteome</keyword>
<evidence type="ECO:0000256" key="6">
    <source>
        <dbReference type="ARBA" id="ARBA00023136"/>
    </source>
</evidence>
<dbReference type="Pfam" id="PF01066">
    <property type="entry name" value="CDP-OH_P_transf"/>
    <property type="match status" value="2"/>
</dbReference>